<dbReference type="Gene3D" id="1.20.1690.10">
    <property type="entry name" value="V-type ATP synthase subunit C domain"/>
    <property type="match status" value="2"/>
</dbReference>
<sequence length="349" mass="41560">MANSNHACVNTKLLAMKSKMLGTQDYEALIKAPSLNDLFYYLKDNTYYGPFLEEVHTDHLHRLELEVPLTRMKIYEIEKLMHYLQGEEKTFVKTLLIRSDIESLRVLIRGIARGANLEELAGFLVYSEKYTNIPFDKLVKTKDWDSFKKALVGTDYYRLLEIYRQVTVEDDLFPIEKGLERYYYDKLKNSLNKLDQKRNKDLIKTTREGIDLLNLVWFYRGKKFYHLSREELLAYALRGGLKIKEKDIQHMSEIKNIDTLHEVMKSYSEYAFLFNHSKTLDLYMERRRERFMYYAYLKLFNGTEAGLGKVVAFIRLIEYEIEDITSIIESKRYRMSALETEKFLIRSFE</sequence>
<dbReference type="EMBL" id="CP029487">
    <property type="protein sequence ID" value="QCT70607.1"/>
    <property type="molecule type" value="Genomic_DNA"/>
</dbReference>
<dbReference type="GO" id="GO:0046961">
    <property type="term" value="F:proton-transporting ATPase activity, rotational mechanism"/>
    <property type="evidence" value="ECO:0007669"/>
    <property type="project" value="InterPro"/>
</dbReference>
<keyword evidence="5" id="KW-1185">Reference proteome</keyword>
<dbReference type="Proteomes" id="UP000218387">
    <property type="component" value="Chromosome"/>
</dbReference>
<dbReference type="Gene3D" id="1.10.132.50">
    <property type="entry name" value="ATP synthase (C/AC39) subunit, domain 3"/>
    <property type="match status" value="1"/>
</dbReference>
<evidence type="ECO:0000256" key="3">
    <source>
        <dbReference type="ARBA" id="ARBA00023065"/>
    </source>
</evidence>
<evidence type="ECO:0000256" key="2">
    <source>
        <dbReference type="ARBA" id="ARBA00022448"/>
    </source>
</evidence>
<evidence type="ECO:0000313" key="5">
    <source>
        <dbReference type="Proteomes" id="UP000218387"/>
    </source>
</evidence>
<protein>
    <submittedName>
        <fullName evidence="4">ATPase</fullName>
    </submittedName>
</protein>
<accession>A0A4P9C5F7</accession>
<dbReference type="RefSeq" id="WP_096920576.1">
    <property type="nucleotide sequence ID" value="NZ_CP029487.1"/>
</dbReference>
<name>A0A4P9C5F7_EUBML</name>
<evidence type="ECO:0000313" key="4">
    <source>
        <dbReference type="EMBL" id="QCT70607.1"/>
    </source>
</evidence>
<dbReference type="PANTHER" id="PTHR38682:SF1">
    <property type="entry name" value="V-TYPE ATP SYNTHASE SUBUNIT C"/>
    <property type="match status" value="1"/>
</dbReference>
<dbReference type="PANTHER" id="PTHR38682">
    <property type="entry name" value="V-TYPE ATP SYNTHASE SUBUNIT C"/>
    <property type="match status" value="1"/>
</dbReference>
<dbReference type="InterPro" id="IPR036079">
    <property type="entry name" value="ATPase_csu/dsu_sf"/>
</dbReference>
<dbReference type="SUPFAM" id="SSF103486">
    <property type="entry name" value="V-type ATP synthase subunit C"/>
    <property type="match status" value="1"/>
</dbReference>
<dbReference type="InterPro" id="IPR002843">
    <property type="entry name" value="ATPase_V0-cplx_csu/dsu"/>
</dbReference>
<gene>
    <name evidence="4" type="ORF">CPZ25_004465</name>
</gene>
<evidence type="ECO:0000256" key="1">
    <source>
        <dbReference type="ARBA" id="ARBA00006709"/>
    </source>
</evidence>
<dbReference type="Pfam" id="PF01992">
    <property type="entry name" value="vATP-synt_AC39"/>
    <property type="match status" value="1"/>
</dbReference>
<organism evidence="4 5">
    <name type="scientific">Eubacterium maltosivorans</name>
    <dbReference type="NCBI Taxonomy" id="2041044"/>
    <lineage>
        <taxon>Bacteria</taxon>
        <taxon>Bacillati</taxon>
        <taxon>Bacillota</taxon>
        <taxon>Clostridia</taxon>
        <taxon>Eubacteriales</taxon>
        <taxon>Eubacteriaceae</taxon>
        <taxon>Eubacterium</taxon>
    </lineage>
</organism>
<comment type="similarity">
    <text evidence="1">Belongs to the V-ATPase V0D/AC39 subunit family.</text>
</comment>
<proteinExistence type="inferred from homology"/>
<dbReference type="InterPro" id="IPR050873">
    <property type="entry name" value="V-ATPase_V0D/AC39_subunit"/>
</dbReference>
<dbReference type="InterPro" id="IPR035067">
    <property type="entry name" value="V-type_ATPase_csu/dsu"/>
</dbReference>
<reference evidence="4 5" key="1">
    <citation type="submission" date="2018-05" db="EMBL/GenBank/DDBJ databases">
        <title>Genome comparison of Eubacterium sp.</title>
        <authorList>
            <person name="Feng Y."/>
            <person name="Sanchez-Andrea I."/>
            <person name="Stams A.J.M."/>
            <person name="De Vos W.M."/>
        </authorList>
    </citation>
    <scope>NUCLEOTIDE SEQUENCE [LARGE SCALE GENOMIC DNA]</scope>
    <source>
        <strain evidence="4 5">YI</strain>
    </source>
</reference>
<keyword evidence="3" id="KW-0406">Ion transport</keyword>
<dbReference type="AlphaFoldDB" id="A0A4P9C5F7"/>
<keyword evidence="2" id="KW-0813">Transport</keyword>
<dbReference type="KEGG" id="emt:CPZ25_004465"/>
<dbReference type="InterPro" id="IPR044911">
    <property type="entry name" value="V-type_ATPase_csu/dsu_dom_3"/>
</dbReference>